<evidence type="ECO:0000256" key="2">
    <source>
        <dbReference type="ARBA" id="ARBA00022737"/>
    </source>
</evidence>
<keyword evidence="8" id="KW-1185">Reference proteome</keyword>
<reference evidence="7" key="1">
    <citation type="submission" date="2022-07" db="EMBL/GenBank/DDBJ databases">
        <title>Phylogenomic reconstructions and comparative analyses of Kickxellomycotina fungi.</title>
        <authorList>
            <person name="Reynolds N.K."/>
            <person name="Stajich J.E."/>
            <person name="Barry K."/>
            <person name="Grigoriev I.V."/>
            <person name="Crous P."/>
            <person name="Smith M.E."/>
        </authorList>
    </citation>
    <scope>NUCLEOTIDE SEQUENCE</scope>
    <source>
        <strain evidence="7">NBRC 105414</strain>
    </source>
</reference>
<organism evidence="7 8">
    <name type="scientific">Coemansia javaensis</name>
    <dbReference type="NCBI Taxonomy" id="2761396"/>
    <lineage>
        <taxon>Eukaryota</taxon>
        <taxon>Fungi</taxon>
        <taxon>Fungi incertae sedis</taxon>
        <taxon>Zoopagomycota</taxon>
        <taxon>Kickxellomycotina</taxon>
        <taxon>Kickxellomycetes</taxon>
        <taxon>Kickxellales</taxon>
        <taxon>Kickxellaceae</taxon>
        <taxon>Coemansia</taxon>
    </lineage>
</organism>
<dbReference type="InterPro" id="IPR011990">
    <property type="entry name" value="TPR-like_helical_dom_sf"/>
</dbReference>
<comment type="subunit">
    <text evidence="4">Binds to mitochondrial small subunit 15S rRNA.</text>
</comment>
<feature type="repeat" description="PPR" evidence="5">
    <location>
        <begin position="569"/>
        <end position="603"/>
    </location>
</feature>
<dbReference type="EMBL" id="JANBUL010000307">
    <property type="protein sequence ID" value="KAJ2777180.1"/>
    <property type="molecule type" value="Genomic_DNA"/>
</dbReference>
<dbReference type="PANTHER" id="PTHR47447:SF17">
    <property type="entry name" value="OS12G0638900 PROTEIN"/>
    <property type="match status" value="1"/>
</dbReference>
<dbReference type="InterPro" id="IPR002885">
    <property type="entry name" value="PPR_rpt"/>
</dbReference>
<evidence type="ECO:0000313" key="8">
    <source>
        <dbReference type="Proteomes" id="UP001140217"/>
    </source>
</evidence>
<gene>
    <name evidence="7" type="ORF">H4R18_005284</name>
</gene>
<evidence type="ECO:0000256" key="5">
    <source>
        <dbReference type="PROSITE-ProRule" id="PRU00708"/>
    </source>
</evidence>
<comment type="caution">
    <text evidence="7">The sequence shown here is derived from an EMBL/GenBank/DDBJ whole genome shotgun (WGS) entry which is preliminary data.</text>
</comment>
<name>A0A9W8LDK7_9FUNG</name>
<evidence type="ECO:0000313" key="7">
    <source>
        <dbReference type="EMBL" id="KAJ2777180.1"/>
    </source>
</evidence>
<evidence type="ECO:0000256" key="4">
    <source>
        <dbReference type="ARBA" id="ARBA00044511"/>
    </source>
</evidence>
<dbReference type="NCBIfam" id="TIGR00756">
    <property type="entry name" value="PPR"/>
    <property type="match status" value="1"/>
</dbReference>
<proteinExistence type="inferred from homology"/>
<protein>
    <recommendedName>
        <fullName evidence="9">Pentatricopeptide repeat-containing protein</fullName>
    </recommendedName>
</protein>
<comment type="similarity">
    <text evidence="1">Belongs to the CCM1 family.</text>
</comment>
<comment type="function">
    <text evidence="3">Regulates mitochondrial small subunit maturation by controlling 15S rRNA 5'-end processing. Localizes to the 5' precursor of the 15S rRNA in a position that is subsequently occupied by mS47 in the mature yeast mtSSU. Uses structure and sequence-specific RNA recognition, binding to a single-stranded region of the precursor and specifically recognizing bases -6 to -1. The exchange of Ccm1 for mS47 is coupled to the irreversible removal of precursor rRNA that is accompanied by conformational changes of the mitoribosomal proteins uS5m and mS26. These conformational changes signal completion of 5'-end rRNA processing through protection of the mature 5'-end of the 15S rRNA and stabilization of mS47. The removal of the 5' precursor together with the dissociation of Ccm1 may be catalyzed by the 5'-3' exoribonuclease Pet127. Involved in the specific removal of group I introns in mitochondrial encoded transcripts.</text>
</comment>
<dbReference type="OrthoDB" id="1908178at2759"/>
<evidence type="ECO:0000256" key="1">
    <source>
        <dbReference type="ARBA" id="ARBA00006192"/>
    </source>
</evidence>
<accession>A0A9W8LDK7</accession>
<dbReference type="AlphaFoldDB" id="A0A9W8LDK7"/>
<dbReference type="PROSITE" id="PS51375">
    <property type="entry name" value="PPR"/>
    <property type="match status" value="1"/>
</dbReference>
<dbReference type="Proteomes" id="UP001140217">
    <property type="component" value="Unassembled WGS sequence"/>
</dbReference>
<evidence type="ECO:0008006" key="9">
    <source>
        <dbReference type="Google" id="ProtNLM"/>
    </source>
</evidence>
<dbReference type="Gene3D" id="1.25.40.10">
    <property type="entry name" value="Tetratricopeptide repeat domain"/>
    <property type="match status" value="2"/>
</dbReference>
<dbReference type="Pfam" id="PF13041">
    <property type="entry name" value="PPR_2"/>
    <property type="match status" value="1"/>
</dbReference>
<keyword evidence="2" id="KW-0677">Repeat</keyword>
<evidence type="ECO:0000256" key="6">
    <source>
        <dbReference type="SAM" id="MobiDB-lite"/>
    </source>
</evidence>
<feature type="region of interest" description="Disordered" evidence="6">
    <location>
        <begin position="629"/>
        <end position="654"/>
    </location>
</feature>
<feature type="compositionally biased region" description="Basic and acidic residues" evidence="6">
    <location>
        <begin position="637"/>
        <end position="654"/>
    </location>
</feature>
<evidence type="ECO:0000256" key="3">
    <source>
        <dbReference type="ARBA" id="ARBA00044493"/>
    </source>
</evidence>
<dbReference type="PANTHER" id="PTHR47447">
    <property type="entry name" value="OS03G0856100 PROTEIN"/>
    <property type="match status" value="1"/>
</dbReference>
<sequence>MFLGDMWRYLSDGGGGAEDDPLSAYAAAADARALSPILRPTSRHYNIVLDVIGRDTASPLDELASIHRSMRMHGIQEDTVTFNTLLNACRLRGAWGHFRETEAQVRKRDEWGVTRMDVTTWCTLIQGYRECQDWAAVDRCVAEVTAACRRWHRAQAEGASPPPRGCVEPTAELWGAIINVYAARDMVPQMIASRQVMAGFGLPMTPHTFAPIFAALHRWRRALARAKEDAWPAISLALDELGTMRRSQAPPNAVILTNLALTVGLANRHADPAHMRDGRDERVRAKLAEVGGKVTAELESMLARSRDPNVYAALLNLGGRAGDLDAVHAVWRALMSEAQSGHARPLLTPLTLAAFMNALADCRRYRSAIAAFHAHAAARLTGGRETKAAPAPATPQLQCIDRPVYEAAIRAFARADQHRMCARMLRIMVASGIPLSALSVRHALLPPDPSASGADAQRYTRRWSLPIAVAREIWAVVAEARKADRDRGPAAPADAQRPVIVNDVAAQLIRVAAYARNTGFGEQVFEGLVAEAAHFGAGNRRNSDDDDDNKDAASGAGARFPAALERAPNVYVYTSMISLYCNAVDLDSVGRMWARMLDDGIEPNIHSYTSLITALHKAALRGRWRQSRESAAAHASARRDGMRGPREDSERGDRAVLSLLTSQDAVIKRVEDWLTTGADDEPPDGAGSGRLGLDVPLSTLLLRYHSLRIRDIDSAARTGRSARPGVHALEDVERAMRVCQIVEEKGLVPDRRFHAALADFFDACGDQAGAELVRERIDAVC</sequence>